<protein>
    <recommendedName>
        <fullName evidence="3">Reverse transcriptase</fullName>
    </recommendedName>
</protein>
<dbReference type="STRING" id="3635.A0A1U8PB90"/>
<accession>A0A1U8PB90</accession>
<dbReference type="Proteomes" id="UP000818029">
    <property type="component" value="Chromosome A07"/>
</dbReference>
<keyword evidence="1" id="KW-1185">Reference proteome</keyword>
<evidence type="ECO:0000313" key="2">
    <source>
        <dbReference type="RefSeq" id="XP_016747583.1"/>
    </source>
</evidence>
<reference evidence="1" key="1">
    <citation type="journal article" date="2020" name="Nat. Genet.">
        <title>Genomic diversifications of five Gossypium allopolyploid species and their impact on cotton improvement.</title>
        <authorList>
            <person name="Chen Z.J."/>
            <person name="Sreedasyam A."/>
            <person name="Ando A."/>
            <person name="Song Q."/>
            <person name="De Santiago L.M."/>
            <person name="Hulse-Kemp A.M."/>
            <person name="Ding M."/>
            <person name="Ye W."/>
            <person name="Kirkbride R.C."/>
            <person name="Jenkins J."/>
            <person name="Plott C."/>
            <person name="Lovell J."/>
            <person name="Lin Y.M."/>
            <person name="Vaughn R."/>
            <person name="Liu B."/>
            <person name="Simpson S."/>
            <person name="Scheffler B.E."/>
            <person name="Wen L."/>
            <person name="Saski C.A."/>
            <person name="Grover C.E."/>
            <person name="Hu G."/>
            <person name="Conover J.L."/>
            <person name="Carlson J.W."/>
            <person name="Shu S."/>
            <person name="Boston L.B."/>
            <person name="Williams M."/>
            <person name="Peterson D.G."/>
            <person name="McGee K."/>
            <person name="Jones D.C."/>
            <person name="Wendel J.F."/>
            <person name="Stelly D.M."/>
            <person name="Grimwood J."/>
            <person name="Schmutz J."/>
        </authorList>
    </citation>
    <scope>NUCLEOTIDE SEQUENCE [LARGE SCALE GENOMIC DNA]</scope>
    <source>
        <strain evidence="1">cv. TM-1</strain>
    </source>
</reference>
<dbReference type="OrthoDB" id="1938374at2759"/>
<organism evidence="1 2">
    <name type="scientific">Gossypium hirsutum</name>
    <name type="common">Upland cotton</name>
    <name type="synonym">Gossypium mexicanum</name>
    <dbReference type="NCBI Taxonomy" id="3635"/>
    <lineage>
        <taxon>Eukaryota</taxon>
        <taxon>Viridiplantae</taxon>
        <taxon>Streptophyta</taxon>
        <taxon>Embryophyta</taxon>
        <taxon>Tracheophyta</taxon>
        <taxon>Spermatophyta</taxon>
        <taxon>Magnoliopsida</taxon>
        <taxon>eudicotyledons</taxon>
        <taxon>Gunneridae</taxon>
        <taxon>Pentapetalae</taxon>
        <taxon>rosids</taxon>
        <taxon>malvids</taxon>
        <taxon>Malvales</taxon>
        <taxon>Malvaceae</taxon>
        <taxon>Malvoideae</taxon>
        <taxon>Gossypium</taxon>
    </lineage>
</organism>
<dbReference type="KEGG" id="ghi:107956414"/>
<dbReference type="AlphaFoldDB" id="A0A1U8PB90"/>
<sequence length="268" mass="32141">MITKKSRLNRFLLEEYWLIKIKDIQQLGLKRSVSDHIPILLADAEIDWGPRPFKFINGWLKIEGCAGLIEKEWNNMDCLNGQVARKLRKLKGVLRKWNENNCNMLEDNILKCEERIKVLDEFSEQRRLSECKMEELKRLNSDVWGALKFKESLWRHKSRMMWLKESDANTAFFHKAIKIKAKRRTIYRMKIGKFWCNEPRELKKRVKYWNTIKEDLFRMMSDFYRFGKLERSINSSFIALIPKMENPSEIADFHPICLITSGYRRIGE</sequence>
<dbReference type="RefSeq" id="XP_016747583.1">
    <property type="nucleotide sequence ID" value="XM_016892094.1"/>
</dbReference>
<proteinExistence type="predicted"/>
<dbReference type="PaxDb" id="3635-A0A1U8PB90"/>
<evidence type="ECO:0008006" key="3">
    <source>
        <dbReference type="Google" id="ProtNLM"/>
    </source>
</evidence>
<reference evidence="2" key="2">
    <citation type="submission" date="2025-08" db="UniProtKB">
        <authorList>
            <consortium name="RefSeq"/>
        </authorList>
    </citation>
    <scope>IDENTIFICATION</scope>
</reference>
<dbReference type="GeneID" id="107956414"/>
<name>A0A1U8PB90_GOSHI</name>
<gene>
    <name evidence="2" type="primary">LOC107956414</name>
</gene>
<evidence type="ECO:0000313" key="1">
    <source>
        <dbReference type="Proteomes" id="UP000818029"/>
    </source>
</evidence>